<dbReference type="Proteomes" id="UP000238288">
    <property type="component" value="Chromosome PCAR9a"/>
</dbReference>
<proteinExistence type="predicted"/>
<gene>
    <name evidence="2" type="ORF">PCAR9_A30506</name>
</gene>
<evidence type="ECO:0008006" key="4">
    <source>
        <dbReference type="Google" id="ProtNLM"/>
    </source>
</evidence>
<feature type="chain" id="PRO_5014444439" description="DUF3108 domain-containing protein" evidence="1">
    <location>
        <begin position="39"/>
        <end position="271"/>
    </location>
</feature>
<accession>A0A2K4XAI5</accession>
<feature type="signal peptide" evidence="1">
    <location>
        <begin position="1"/>
        <end position="38"/>
    </location>
</feature>
<name>A0A2K4XAI5_PSEVC</name>
<keyword evidence="1" id="KW-0732">Signal</keyword>
<evidence type="ECO:0000313" key="2">
    <source>
        <dbReference type="EMBL" id="SOU41329.1"/>
    </source>
</evidence>
<sequence length="271" mass="30984">MQFLTKNNFLHTARTTHNKKISALLLCAGALLPTSLIAGELTQYQASYDILRKGKNHGEAVRELKKLSDNNYELTYHSNIEWMIFSDSREKTSKFTYKDGKVTPHHYNMVRTGTGPDKDYKIDFDTQNKVVTSSTSEYPLKCEWTDEFQDAISYQVQVREGLKKGETNFSFPLIDKKGNRRDYNFEVTGTEMISLPIGNVEAIKVKRLYDNDKRQALAWFAPEMDYMLVRMWKGEKGMEQFEVQMNSFTVTQPVAAPAAVADKSDASVEAL</sequence>
<dbReference type="AlphaFoldDB" id="A0A2K4XAI5"/>
<protein>
    <recommendedName>
        <fullName evidence="4">DUF3108 domain-containing protein</fullName>
    </recommendedName>
</protein>
<reference evidence="2 3" key="1">
    <citation type="submission" date="2017-11" db="EMBL/GenBank/DDBJ databases">
        <authorList>
            <person name="Han C.G."/>
        </authorList>
    </citation>
    <scope>NUCLEOTIDE SEQUENCE [LARGE SCALE GENOMIC DNA]</scope>
    <source>
        <strain evidence="3">ATCC 43555</strain>
    </source>
</reference>
<evidence type="ECO:0000256" key="1">
    <source>
        <dbReference type="SAM" id="SignalP"/>
    </source>
</evidence>
<organism evidence="2 3">
    <name type="scientific">Pseudoalteromonas carrageenovora IAM 12662</name>
    <dbReference type="NCBI Taxonomy" id="1314868"/>
    <lineage>
        <taxon>Bacteria</taxon>
        <taxon>Pseudomonadati</taxon>
        <taxon>Pseudomonadota</taxon>
        <taxon>Gammaproteobacteria</taxon>
        <taxon>Alteromonadales</taxon>
        <taxon>Pseudoalteromonadaceae</taxon>
        <taxon>Pseudoalteromonas</taxon>
    </lineage>
</organism>
<dbReference type="Pfam" id="PF11306">
    <property type="entry name" value="DUF3108"/>
    <property type="match status" value="1"/>
</dbReference>
<evidence type="ECO:0000313" key="3">
    <source>
        <dbReference type="Proteomes" id="UP000238288"/>
    </source>
</evidence>
<dbReference type="InterPro" id="IPR021457">
    <property type="entry name" value="DUF3108"/>
</dbReference>
<dbReference type="EMBL" id="LT965928">
    <property type="protein sequence ID" value="SOU41329.1"/>
    <property type="molecule type" value="Genomic_DNA"/>
</dbReference>